<dbReference type="Proteomes" id="UP000218054">
    <property type="component" value="Unassembled WGS sequence"/>
</dbReference>
<comment type="caution">
    <text evidence="8">The sequence shown here is derived from an EMBL/GenBank/DDBJ whole genome shotgun (WGS) entry which is preliminary data.</text>
</comment>
<dbReference type="NCBIfam" id="TIGR02937">
    <property type="entry name" value="sigma70-ECF"/>
    <property type="match status" value="1"/>
</dbReference>
<proteinExistence type="inferred from homology"/>
<dbReference type="InterPro" id="IPR039425">
    <property type="entry name" value="RNA_pol_sigma-70-like"/>
</dbReference>
<dbReference type="InterPro" id="IPR013324">
    <property type="entry name" value="RNA_pol_sigma_r3/r4-like"/>
</dbReference>
<keyword evidence="5" id="KW-0804">Transcription</keyword>
<dbReference type="InterPro" id="IPR014284">
    <property type="entry name" value="RNA_pol_sigma-70_dom"/>
</dbReference>
<feature type="domain" description="RNA polymerase sigma-70 region 2" evidence="6">
    <location>
        <begin position="33"/>
        <end position="97"/>
    </location>
</feature>
<dbReference type="InterPro" id="IPR013249">
    <property type="entry name" value="RNA_pol_sigma70_r4_t2"/>
</dbReference>
<dbReference type="Gene3D" id="1.10.10.10">
    <property type="entry name" value="Winged helix-like DNA-binding domain superfamily/Winged helix DNA-binding domain"/>
    <property type="match status" value="1"/>
</dbReference>
<dbReference type="SUPFAM" id="SSF88659">
    <property type="entry name" value="Sigma3 and sigma4 domains of RNA polymerase sigma factors"/>
    <property type="match status" value="1"/>
</dbReference>
<comment type="similarity">
    <text evidence="1">Belongs to the sigma-70 factor family. ECF subfamily.</text>
</comment>
<evidence type="ECO:0000256" key="3">
    <source>
        <dbReference type="ARBA" id="ARBA00023082"/>
    </source>
</evidence>
<dbReference type="Pfam" id="PF04542">
    <property type="entry name" value="Sigma70_r2"/>
    <property type="match status" value="1"/>
</dbReference>
<keyword evidence="2" id="KW-0805">Transcription regulation</keyword>
<name>A0A2A2A7Q9_9BURK</name>
<dbReference type="Pfam" id="PF08281">
    <property type="entry name" value="Sigma70_r4_2"/>
    <property type="match status" value="1"/>
</dbReference>
<keyword evidence="4" id="KW-0238">DNA-binding</keyword>
<sequence>MHAFHQDSDEALMLAYAAGDPKSFDTLYGRHEAGMLRFIARALGKAQEAHVEEVFQETWLRIIRGRNSFRPQGAQWRTWAFAIAHHTAMDHLRCIQRQPITMSSSLQAQEDAVSEASATDICTLSIHPQATQPAGHISIEDQVFWRAAGQQLLRCLEELPAEQRAAFLLKHEEDCSLQELAAHLGVGFEALRSRLRYSLQKLRQCMGSYLNALHSQS</sequence>
<evidence type="ECO:0000259" key="7">
    <source>
        <dbReference type="Pfam" id="PF08281"/>
    </source>
</evidence>
<reference evidence="8 9" key="1">
    <citation type="submission" date="2017-08" db="EMBL/GenBank/DDBJ databases">
        <title>WGS of Clinical strains of the CDC Group NO-1 linked to zoonotic infections in humans.</title>
        <authorList>
            <person name="Bernier A.-M."/>
            <person name="Bernard K."/>
        </authorList>
    </citation>
    <scope>NUCLEOTIDE SEQUENCE [LARGE SCALE GENOMIC DNA]</scope>
    <source>
        <strain evidence="8 9">NML00-0135</strain>
    </source>
</reference>
<dbReference type="InterPro" id="IPR007627">
    <property type="entry name" value="RNA_pol_sigma70_r2"/>
</dbReference>
<dbReference type="GO" id="GO:0016987">
    <property type="term" value="F:sigma factor activity"/>
    <property type="evidence" value="ECO:0007669"/>
    <property type="project" value="UniProtKB-KW"/>
</dbReference>
<evidence type="ECO:0000256" key="1">
    <source>
        <dbReference type="ARBA" id="ARBA00010641"/>
    </source>
</evidence>
<dbReference type="SUPFAM" id="SSF88946">
    <property type="entry name" value="Sigma2 domain of RNA polymerase sigma factors"/>
    <property type="match status" value="1"/>
</dbReference>
<dbReference type="PANTHER" id="PTHR43133">
    <property type="entry name" value="RNA POLYMERASE ECF-TYPE SIGMA FACTO"/>
    <property type="match status" value="1"/>
</dbReference>
<keyword evidence="3" id="KW-0731">Sigma factor</keyword>
<dbReference type="InterPro" id="IPR036388">
    <property type="entry name" value="WH-like_DNA-bd_sf"/>
</dbReference>
<keyword evidence="9" id="KW-1185">Reference proteome</keyword>
<feature type="domain" description="RNA polymerase sigma factor 70 region 4 type 2" evidence="7">
    <location>
        <begin position="150"/>
        <end position="202"/>
    </location>
</feature>
<evidence type="ECO:0000256" key="2">
    <source>
        <dbReference type="ARBA" id="ARBA00023015"/>
    </source>
</evidence>
<dbReference type="AlphaFoldDB" id="A0A2A2A7Q9"/>
<evidence type="ECO:0000313" key="9">
    <source>
        <dbReference type="Proteomes" id="UP000218054"/>
    </source>
</evidence>
<evidence type="ECO:0000256" key="4">
    <source>
        <dbReference type="ARBA" id="ARBA00023125"/>
    </source>
</evidence>
<protein>
    <submittedName>
        <fullName evidence="8">RNA polymerase subunit sigma-24</fullName>
    </submittedName>
</protein>
<dbReference type="CDD" id="cd06171">
    <property type="entry name" value="Sigma70_r4"/>
    <property type="match status" value="1"/>
</dbReference>
<accession>A0A2A2A7Q9</accession>
<gene>
    <name evidence="8" type="ORF">CK625_12985</name>
</gene>
<dbReference type="GO" id="GO:0003677">
    <property type="term" value="F:DNA binding"/>
    <property type="evidence" value="ECO:0007669"/>
    <property type="project" value="UniProtKB-KW"/>
</dbReference>
<dbReference type="RefSeq" id="WP_095540747.1">
    <property type="nucleotide sequence ID" value="NZ_NSJB01000015.1"/>
</dbReference>
<organism evidence="8 9">
    <name type="scientific">Vandammella animalimorsus</name>
    <dbReference type="NCBI Taxonomy" id="2029117"/>
    <lineage>
        <taxon>Bacteria</taxon>
        <taxon>Pseudomonadati</taxon>
        <taxon>Pseudomonadota</taxon>
        <taxon>Betaproteobacteria</taxon>
        <taxon>Burkholderiales</taxon>
        <taxon>Comamonadaceae</taxon>
        <taxon>Vandammella</taxon>
    </lineage>
</organism>
<evidence type="ECO:0000313" key="8">
    <source>
        <dbReference type="EMBL" id="PAT34535.1"/>
    </source>
</evidence>
<dbReference type="InterPro" id="IPR013325">
    <property type="entry name" value="RNA_pol_sigma_r2"/>
</dbReference>
<dbReference type="GO" id="GO:0006352">
    <property type="term" value="P:DNA-templated transcription initiation"/>
    <property type="evidence" value="ECO:0007669"/>
    <property type="project" value="InterPro"/>
</dbReference>
<dbReference type="PANTHER" id="PTHR43133:SF8">
    <property type="entry name" value="RNA POLYMERASE SIGMA FACTOR HI_1459-RELATED"/>
    <property type="match status" value="1"/>
</dbReference>
<evidence type="ECO:0000259" key="6">
    <source>
        <dbReference type="Pfam" id="PF04542"/>
    </source>
</evidence>
<evidence type="ECO:0000256" key="5">
    <source>
        <dbReference type="ARBA" id="ARBA00023163"/>
    </source>
</evidence>
<dbReference type="Gene3D" id="1.10.1740.10">
    <property type="match status" value="1"/>
</dbReference>
<dbReference type="EMBL" id="NSJB01000015">
    <property type="protein sequence ID" value="PAT34535.1"/>
    <property type="molecule type" value="Genomic_DNA"/>
</dbReference>